<comment type="caution">
    <text evidence="1">The sequence shown here is derived from an EMBL/GenBank/DDBJ whole genome shotgun (WGS) entry which is preliminary data.</text>
</comment>
<evidence type="ECO:0000313" key="1">
    <source>
        <dbReference type="EMBL" id="OCH22086.1"/>
    </source>
</evidence>
<gene>
    <name evidence="1" type="ORF">A6E04_09550</name>
</gene>
<name>A0A1B9P149_ALILO</name>
<dbReference type="RefSeq" id="WP_012549942.1">
    <property type="nucleotide sequence ID" value="NZ_CAWMPN010000008.1"/>
</dbReference>
<evidence type="ECO:0000313" key="2">
    <source>
        <dbReference type="Proteomes" id="UP000093523"/>
    </source>
</evidence>
<dbReference type="AlphaFoldDB" id="A0A1B9P149"/>
<protein>
    <submittedName>
        <fullName evidence="1">Uncharacterized protein</fullName>
    </submittedName>
</protein>
<dbReference type="EMBL" id="MAJU01000008">
    <property type="protein sequence ID" value="OCH22086.1"/>
    <property type="molecule type" value="Genomic_DNA"/>
</dbReference>
<dbReference type="OrthoDB" id="5918483at2"/>
<reference evidence="1 2" key="1">
    <citation type="submission" date="2016-06" db="EMBL/GenBank/DDBJ databases">
        <authorList>
            <person name="Kjaerup R.B."/>
            <person name="Dalgaard T.S."/>
            <person name="Juul-Madsen H.R."/>
        </authorList>
    </citation>
    <scope>NUCLEOTIDE SEQUENCE [LARGE SCALE GENOMIC DNA]</scope>
    <source>
        <strain evidence="1 2">1S159</strain>
    </source>
</reference>
<organism evidence="1 2">
    <name type="scientific">Aliivibrio logei</name>
    <name type="common">Vibrio logei</name>
    <dbReference type="NCBI Taxonomy" id="688"/>
    <lineage>
        <taxon>Bacteria</taxon>
        <taxon>Pseudomonadati</taxon>
        <taxon>Pseudomonadota</taxon>
        <taxon>Gammaproteobacteria</taxon>
        <taxon>Vibrionales</taxon>
        <taxon>Vibrionaceae</taxon>
        <taxon>Aliivibrio</taxon>
    </lineage>
</organism>
<dbReference type="Proteomes" id="UP000093523">
    <property type="component" value="Unassembled WGS sequence"/>
</dbReference>
<accession>A0A1B9P149</accession>
<proteinExistence type="predicted"/>
<sequence>MMKDYELFIKINDAILLEFDIFKAWEKSLLLNAQNQLMDRFPISEPQRELLTKVLNKKRPKKKREKKPYC</sequence>